<dbReference type="EMBL" id="JAATIS010000485">
    <property type="protein sequence ID" value="KAG2468494.1"/>
    <property type="molecule type" value="Genomic_DNA"/>
</dbReference>
<dbReference type="InterPro" id="IPR036322">
    <property type="entry name" value="WD40_repeat_dom_sf"/>
</dbReference>
<dbReference type="AlphaFoldDB" id="A0A8X8BVM0"/>
<dbReference type="InterPro" id="IPR032040">
    <property type="entry name" value="ELYS-bb"/>
</dbReference>
<organism evidence="2 3">
    <name type="scientific">Polypterus senegalus</name>
    <name type="common">Senegal bichir</name>
    <dbReference type="NCBI Taxonomy" id="55291"/>
    <lineage>
        <taxon>Eukaryota</taxon>
        <taxon>Metazoa</taxon>
        <taxon>Chordata</taxon>
        <taxon>Craniata</taxon>
        <taxon>Vertebrata</taxon>
        <taxon>Euteleostomi</taxon>
        <taxon>Actinopterygii</taxon>
        <taxon>Polypteriformes</taxon>
        <taxon>Polypteridae</taxon>
        <taxon>Polypterus</taxon>
    </lineage>
</organism>
<accession>A0A8X8BVM0</accession>
<reference evidence="2 3" key="1">
    <citation type="journal article" date="2021" name="Cell">
        <title>Tracing the genetic footprints of vertebrate landing in non-teleost ray-finned fishes.</title>
        <authorList>
            <person name="Bi X."/>
            <person name="Wang K."/>
            <person name="Yang L."/>
            <person name="Pan H."/>
            <person name="Jiang H."/>
            <person name="Wei Q."/>
            <person name="Fang M."/>
            <person name="Yu H."/>
            <person name="Zhu C."/>
            <person name="Cai Y."/>
            <person name="He Y."/>
            <person name="Gan X."/>
            <person name="Zeng H."/>
            <person name="Yu D."/>
            <person name="Zhu Y."/>
            <person name="Jiang H."/>
            <person name="Qiu Q."/>
            <person name="Yang H."/>
            <person name="Zhang Y.E."/>
            <person name="Wang W."/>
            <person name="Zhu M."/>
            <person name="He S."/>
            <person name="Zhang G."/>
        </authorList>
    </citation>
    <scope>NUCLEOTIDE SEQUENCE [LARGE SCALE GENOMIC DNA]</scope>
    <source>
        <strain evidence="2">Bchr_013</strain>
    </source>
</reference>
<dbReference type="PANTHER" id="PTHR21583:SF8">
    <property type="entry name" value="PROTEIN ELYS"/>
    <property type="match status" value="1"/>
</dbReference>
<dbReference type="PANTHER" id="PTHR21583">
    <property type="entry name" value="ELYS PROTEIN"/>
    <property type="match status" value="1"/>
</dbReference>
<dbReference type="Gene3D" id="2.130.10.10">
    <property type="entry name" value="YVTN repeat-like/Quinoprotein amine dehydrogenase"/>
    <property type="match status" value="1"/>
</dbReference>
<dbReference type="InterPro" id="IPR015943">
    <property type="entry name" value="WD40/YVTN_repeat-like_dom_sf"/>
</dbReference>
<sequence>MPVHLFGVSCLNKEPFVLAGMSFHPLKLPSPRATPFPFLTRIPLCSHGASQPEKNGLAWLACGPQLEVVSSVTGERLSAYRFSGISENPPNVLTVKEFCWHKRTGLLVGLEEPEGSMLCLYDLGISRVVKAVVVPGRIVGIEPIINHGGASASTQHLHQSLRWFFGVAAVVTDVGHILLLDLCLDDLSCSQSELEASDLEVVNKSPAEIPRIRETVTREGRHLCLQLQSPSGTSATALQYISRTNQLAVGFSDGYLQLWNMKTLKKEYHSQLEGGRVPVYAFTFQEPENDPRNCCCLWAVQSSQDSREVALVVRICWRLLVRIPQTLEHFFGYLSKTLNCNCFVLGMTLTCIQACKRPSNLQ</sequence>
<dbReference type="InterPro" id="IPR052620">
    <property type="entry name" value="ELYS/MEL-28_NucAsmblyFactor"/>
</dbReference>
<keyword evidence="3" id="KW-1185">Reference proteome</keyword>
<feature type="non-terminal residue" evidence="2">
    <location>
        <position position="362"/>
    </location>
</feature>
<comment type="caution">
    <text evidence="2">The sequence shown here is derived from an EMBL/GenBank/DDBJ whole genome shotgun (WGS) entry which is preliminary data.</text>
</comment>
<protein>
    <submittedName>
        <fullName evidence="2">ELYS protein</fullName>
    </submittedName>
</protein>
<proteinExistence type="predicted"/>
<evidence type="ECO:0000313" key="3">
    <source>
        <dbReference type="Proteomes" id="UP000886611"/>
    </source>
</evidence>
<dbReference type="Pfam" id="PF16687">
    <property type="entry name" value="ELYS-bb"/>
    <property type="match status" value="1"/>
</dbReference>
<gene>
    <name evidence="2" type="primary">Ahctf1_1</name>
    <name evidence="2" type="ORF">GTO96_0015434</name>
</gene>
<feature type="domain" description="ELYS beta-propeller" evidence="1">
    <location>
        <begin position="47"/>
        <end position="308"/>
    </location>
</feature>
<feature type="non-terminal residue" evidence="2">
    <location>
        <position position="1"/>
    </location>
</feature>
<evidence type="ECO:0000313" key="2">
    <source>
        <dbReference type="EMBL" id="KAG2468494.1"/>
    </source>
</evidence>
<name>A0A8X8BVM0_POLSE</name>
<dbReference type="Proteomes" id="UP000886611">
    <property type="component" value="Unassembled WGS sequence"/>
</dbReference>
<dbReference type="SUPFAM" id="SSF50978">
    <property type="entry name" value="WD40 repeat-like"/>
    <property type="match status" value="1"/>
</dbReference>
<evidence type="ECO:0000259" key="1">
    <source>
        <dbReference type="Pfam" id="PF16687"/>
    </source>
</evidence>